<evidence type="ECO:0000313" key="5">
    <source>
        <dbReference type="Proteomes" id="UP000078454"/>
    </source>
</evidence>
<accession>A0A198A6S2</accession>
<dbReference type="PROSITE" id="PS51272">
    <property type="entry name" value="SLH"/>
    <property type="match status" value="3"/>
</dbReference>
<comment type="caution">
    <text evidence="4">The sequence shown here is derived from an EMBL/GenBank/DDBJ whole genome shotgun (WGS) entry which is preliminary data.</text>
</comment>
<feature type="domain" description="SLH" evidence="3">
    <location>
        <begin position="447"/>
        <end position="510"/>
    </location>
</feature>
<reference evidence="4 5" key="1">
    <citation type="submission" date="2016-05" db="EMBL/GenBank/DDBJ databases">
        <title>Paenibacillus sp. 1ZS3-15 nov., isolated from the rhizosphere soil.</title>
        <authorList>
            <person name="Zhang X.X."/>
            <person name="Zhang J."/>
        </authorList>
    </citation>
    <scope>NUCLEOTIDE SEQUENCE [LARGE SCALE GENOMIC DNA]</scope>
    <source>
        <strain evidence="4 5">1ZS3-15</strain>
    </source>
</reference>
<proteinExistence type="predicted"/>
<dbReference type="InterPro" id="IPR001119">
    <property type="entry name" value="SLH_dom"/>
</dbReference>
<evidence type="ECO:0000256" key="1">
    <source>
        <dbReference type="SAM" id="MobiDB-lite"/>
    </source>
</evidence>
<evidence type="ECO:0000259" key="3">
    <source>
        <dbReference type="PROSITE" id="PS51272"/>
    </source>
</evidence>
<evidence type="ECO:0000256" key="2">
    <source>
        <dbReference type="SAM" id="SignalP"/>
    </source>
</evidence>
<protein>
    <recommendedName>
        <fullName evidence="3">SLH domain-containing protein</fullName>
    </recommendedName>
</protein>
<dbReference type="EMBL" id="LYPB01000074">
    <property type="protein sequence ID" value="OAS16683.1"/>
    <property type="molecule type" value="Genomic_DNA"/>
</dbReference>
<dbReference type="Proteomes" id="UP000078454">
    <property type="component" value="Unassembled WGS sequence"/>
</dbReference>
<keyword evidence="5" id="KW-1185">Reference proteome</keyword>
<feature type="compositionally biased region" description="Gly residues" evidence="1">
    <location>
        <begin position="131"/>
        <end position="148"/>
    </location>
</feature>
<feature type="domain" description="SLH" evidence="3">
    <location>
        <begin position="387"/>
        <end position="446"/>
    </location>
</feature>
<dbReference type="InterPro" id="IPR051465">
    <property type="entry name" value="Cell_Envelope_Struct_Comp"/>
</dbReference>
<organism evidence="4 5">
    <name type="scientific">Paenibacillus oryzisoli</name>
    <dbReference type="NCBI Taxonomy" id="1850517"/>
    <lineage>
        <taxon>Bacteria</taxon>
        <taxon>Bacillati</taxon>
        <taxon>Bacillota</taxon>
        <taxon>Bacilli</taxon>
        <taxon>Bacillales</taxon>
        <taxon>Paenibacillaceae</taxon>
        <taxon>Paenibacillus</taxon>
    </lineage>
</organism>
<evidence type="ECO:0000313" key="4">
    <source>
        <dbReference type="EMBL" id="OAS16683.1"/>
    </source>
</evidence>
<keyword evidence="2" id="KW-0732">Signal</keyword>
<dbReference type="STRING" id="1850517.A8708_07390"/>
<feature type="signal peptide" evidence="2">
    <location>
        <begin position="1"/>
        <end position="33"/>
    </location>
</feature>
<sequence>MNTVKPLKLILSSSIALSIVLASTAIAPLAALANSVPQVSVAAIPAVTLGGTVTISGTSLNGEIILKVIGPTGSVFFFDVVKATNGAFSDTFIVGTSELTGTYKVVAGYGDTVDTEDFIVKAPPVVVGGGGGGGAGGGGGGGDGGGSGASNTVTPNNVEIHPDAVKSNKVTGPDGKSTTTVTIDNKFLGDAFIQLKNQSETEEKQIIAIKIGAVEANGKTTIDIPASVLVEGMKSAPDALIRIYSGKESYLLPLSVLDLANLAKSLGTDSSSVILHLNISVMGTDIEKKIQESAAEEGATSLGHSVDFSITAESNNKKVDVNNFGSVYVERQIVYSGTIKPENATGVLYDPITGDISFVPTVFTVNSDGTTNANIKRNGNSIYSVITTFKSFDDIKGHWAKSDIELLASKLVVSGATDTGFAPEANITRAEFAMLLVRALALTSNAGAASFNDVDATDWFAGAVGAAVKANLVSGFEDGSFQPNAPITREQMAVMVAKALSAAGKTVEGQAELLNKFNDNAAISSWAKTSVSQSVKAGIISGMTDSTFVPTANASRAQAVVMLKRLLQYAQFIN</sequence>
<dbReference type="Pfam" id="PF00395">
    <property type="entry name" value="SLH"/>
    <property type="match status" value="3"/>
</dbReference>
<dbReference type="PANTHER" id="PTHR43308">
    <property type="entry name" value="OUTER MEMBRANE PROTEIN ALPHA-RELATED"/>
    <property type="match status" value="1"/>
</dbReference>
<gene>
    <name evidence="4" type="ORF">A8708_07390</name>
</gene>
<feature type="region of interest" description="Disordered" evidence="1">
    <location>
        <begin position="131"/>
        <end position="176"/>
    </location>
</feature>
<dbReference type="PANTHER" id="PTHR43308:SF5">
    <property type="entry name" value="S-LAYER PROTEIN _ PEPTIDOGLYCAN ENDO-BETA-N-ACETYLGLUCOSAMINIDASE"/>
    <property type="match status" value="1"/>
</dbReference>
<name>A0A198A6S2_9BACL</name>
<feature type="chain" id="PRO_5039442301" description="SLH domain-containing protein" evidence="2">
    <location>
        <begin position="34"/>
        <end position="574"/>
    </location>
</feature>
<dbReference type="AlphaFoldDB" id="A0A198A6S2"/>
<feature type="domain" description="SLH" evidence="3">
    <location>
        <begin position="514"/>
        <end position="574"/>
    </location>
</feature>